<dbReference type="InterPro" id="IPR029063">
    <property type="entry name" value="SAM-dependent_MTases_sf"/>
</dbReference>
<evidence type="ECO:0000256" key="1">
    <source>
        <dbReference type="ARBA" id="ARBA00011975"/>
    </source>
</evidence>
<dbReference type="NCBIfam" id="TIGR00675">
    <property type="entry name" value="dcm"/>
    <property type="match status" value="1"/>
</dbReference>
<dbReference type="GO" id="GO:0003886">
    <property type="term" value="F:DNA (cytosine-5-)-methyltransferase activity"/>
    <property type="evidence" value="ECO:0007669"/>
    <property type="project" value="UniProtKB-EC"/>
</dbReference>
<dbReference type="GO" id="GO:0032259">
    <property type="term" value="P:methylation"/>
    <property type="evidence" value="ECO:0007669"/>
    <property type="project" value="UniProtKB-KW"/>
</dbReference>
<evidence type="ECO:0000256" key="5">
    <source>
        <dbReference type="ARBA" id="ARBA00022747"/>
    </source>
</evidence>
<keyword evidence="5" id="KW-0680">Restriction system</keyword>
<dbReference type="Gene3D" id="3.40.50.150">
    <property type="entry name" value="Vaccinia Virus protein VP39"/>
    <property type="match status" value="1"/>
</dbReference>
<dbReference type="PANTHER" id="PTHR10629:SF52">
    <property type="entry name" value="DNA (CYTOSINE-5)-METHYLTRANSFERASE 1"/>
    <property type="match status" value="1"/>
</dbReference>
<evidence type="ECO:0000256" key="3">
    <source>
        <dbReference type="ARBA" id="ARBA00022679"/>
    </source>
</evidence>
<keyword evidence="3 7" id="KW-0808">Transferase</keyword>
<dbReference type="GO" id="GO:0009307">
    <property type="term" value="P:DNA restriction-modification system"/>
    <property type="evidence" value="ECO:0007669"/>
    <property type="project" value="UniProtKB-KW"/>
</dbReference>
<dbReference type="InterPro" id="IPR050390">
    <property type="entry name" value="C5-Methyltransferase"/>
</dbReference>
<protein>
    <recommendedName>
        <fullName evidence="1">DNA (cytosine-5-)-methyltransferase</fullName>
        <ecNumber evidence="1">2.1.1.37</ecNumber>
    </recommendedName>
</protein>
<reference evidence="9" key="1">
    <citation type="submission" date="2020-01" db="EMBL/GenBank/DDBJ databases">
        <authorList>
            <person name="Meier V. D."/>
            <person name="Meier V D."/>
        </authorList>
    </citation>
    <scope>NUCLEOTIDE SEQUENCE</scope>
    <source>
        <strain evidence="9">HLG_WM_MAG_02</strain>
    </source>
</reference>
<dbReference type="AlphaFoldDB" id="A0A6S6TQK8"/>
<proteinExistence type="inferred from homology"/>
<dbReference type="InterPro" id="IPR001525">
    <property type="entry name" value="C5_MeTfrase"/>
</dbReference>
<sequence length="358" mass="40801">MVNKNISAVDLFCGIGGLSYGFQEAGIDVKVGVDFDNSCKYAFETNCNAKFIHQDISKIKAEDIENFYEENDIRVLVGCAPCQPFSTYTLNGDKQKDQRWQLLYEFARLIKDIQPEIVSMENVPNLLNFKKEPVFENFVDKLKNDGYFVWYKVVYSPDYGIPQKRKRLVLLASKKGKIKLIDPTHKAEEYITVKDAIGHLEKIDSGEVSKKDFIHKASKLSDKNLKRIRQSKQGGSWSKDWDENLKLDCHKSDKGKSYVSVYGRMKWDEPSPTMTTFCTGIGNGRFGHPVQDRAISLREAAILQSFPNEYKFSSSAKTLKFGEVSRQIGNAVPPKLGEVIGLSIIKHLEEMERNERID</sequence>
<comment type="similarity">
    <text evidence="7 8">Belongs to the class I-like SAM-binding methyltransferase superfamily. C5-methyltransferase family.</text>
</comment>
<dbReference type="PANTHER" id="PTHR10629">
    <property type="entry name" value="CYTOSINE-SPECIFIC METHYLTRANSFERASE"/>
    <property type="match status" value="1"/>
</dbReference>
<comment type="catalytic activity">
    <reaction evidence="6">
        <text>a 2'-deoxycytidine in DNA + S-adenosyl-L-methionine = a 5-methyl-2'-deoxycytidine in DNA + S-adenosyl-L-homocysteine + H(+)</text>
        <dbReference type="Rhea" id="RHEA:13681"/>
        <dbReference type="Rhea" id="RHEA-COMP:11369"/>
        <dbReference type="Rhea" id="RHEA-COMP:11370"/>
        <dbReference type="ChEBI" id="CHEBI:15378"/>
        <dbReference type="ChEBI" id="CHEBI:57856"/>
        <dbReference type="ChEBI" id="CHEBI:59789"/>
        <dbReference type="ChEBI" id="CHEBI:85452"/>
        <dbReference type="ChEBI" id="CHEBI:85454"/>
        <dbReference type="EC" id="2.1.1.37"/>
    </reaction>
</comment>
<dbReference type="PROSITE" id="PS51679">
    <property type="entry name" value="SAM_MT_C5"/>
    <property type="match status" value="1"/>
</dbReference>
<dbReference type="Pfam" id="PF00145">
    <property type="entry name" value="DNA_methylase"/>
    <property type="match status" value="1"/>
</dbReference>
<dbReference type="EC" id="2.1.1.37" evidence="1"/>
<dbReference type="PRINTS" id="PR00105">
    <property type="entry name" value="C5METTRFRASE"/>
</dbReference>
<keyword evidence="4 7" id="KW-0949">S-adenosyl-L-methionine</keyword>
<dbReference type="SUPFAM" id="SSF53335">
    <property type="entry name" value="S-adenosyl-L-methionine-dependent methyltransferases"/>
    <property type="match status" value="1"/>
</dbReference>
<accession>A0A6S6TQK8</accession>
<evidence type="ECO:0000256" key="4">
    <source>
        <dbReference type="ARBA" id="ARBA00022691"/>
    </source>
</evidence>
<dbReference type="InterPro" id="IPR031303">
    <property type="entry name" value="C5_meth_CS"/>
</dbReference>
<dbReference type="Gene3D" id="3.90.120.10">
    <property type="entry name" value="DNA Methylase, subunit A, domain 2"/>
    <property type="match status" value="1"/>
</dbReference>
<gene>
    <name evidence="9" type="ORF">HELGO_WM49845</name>
</gene>
<keyword evidence="2 7" id="KW-0489">Methyltransferase</keyword>
<evidence type="ECO:0000256" key="8">
    <source>
        <dbReference type="RuleBase" id="RU000416"/>
    </source>
</evidence>
<evidence type="ECO:0000256" key="6">
    <source>
        <dbReference type="ARBA" id="ARBA00047422"/>
    </source>
</evidence>
<evidence type="ECO:0000256" key="2">
    <source>
        <dbReference type="ARBA" id="ARBA00022603"/>
    </source>
</evidence>
<dbReference type="PROSITE" id="PS00095">
    <property type="entry name" value="C5_MTASE_2"/>
    <property type="match status" value="1"/>
</dbReference>
<dbReference type="GO" id="GO:0003677">
    <property type="term" value="F:DNA binding"/>
    <property type="evidence" value="ECO:0007669"/>
    <property type="project" value="TreeGrafter"/>
</dbReference>
<name>A0A6S6TQK8_9BACT</name>
<organism evidence="9">
    <name type="scientific">uncultured Sulfurovum sp</name>
    <dbReference type="NCBI Taxonomy" id="269237"/>
    <lineage>
        <taxon>Bacteria</taxon>
        <taxon>Pseudomonadati</taxon>
        <taxon>Campylobacterota</taxon>
        <taxon>Epsilonproteobacteria</taxon>
        <taxon>Campylobacterales</taxon>
        <taxon>Sulfurovaceae</taxon>
        <taxon>Sulfurovum</taxon>
        <taxon>environmental samples</taxon>
    </lineage>
</organism>
<dbReference type="GO" id="GO:0044027">
    <property type="term" value="P:negative regulation of gene expression via chromosomal CpG island methylation"/>
    <property type="evidence" value="ECO:0007669"/>
    <property type="project" value="TreeGrafter"/>
</dbReference>
<dbReference type="EMBL" id="CACVAZ010000145">
    <property type="protein sequence ID" value="CAA6821694.1"/>
    <property type="molecule type" value="Genomic_DNA"/>
</dbReference>
<feature type="active site" evidence="7">
    <location>
        <position position="82"/>
    </location>
</feature>
<evidence type="ECO:0000256" key="7">
    <source>
        <dbReference type="PROSITE-ProRule" id="PRU01016"/>
    </source>
</evidence>
<evidence type="ECO:0000313" key="9">
    <source>
        <dbReference type="EMBL" id="CAA6821694.1"/>
    </source>
</evidence>